<keyword evidence="1" id="KW-1185">Reference proteome</keyword>
<accession>A0A914PKE4</accession>
<dbReference type="WBParaSite" id="PDA_v2.g16265.t1">
    <property type="protein sequence ID" value="PDA_v2.g16265.t1"/>
    <property type="gene ID" value="PDA_v2.g16265"/>
</dbReference>
<reference evidence="2" key="1">
    <citation type="submission" date="2022-11" db="UniProtKB">
        <authorList>
            <consortium name="WormBaseParasite"/>
        </authorList>
    </citation>
    <scope>IDENTIFICATION</scope>
</reference>
<protein>
    <submittedName>
        <fullName evidence="2">Uncharacterized protein</fullName>
    </submittedName>
</protein>
<dbReference type="Proteomes" id="UP000887578">
    <property type="component" value="Unplaced"/>
</dbReference>
<sequence>MSEIWLNNDENDDDAFELPELMDFVPEKADSDQTKLAALEERLQTNSPLNSRSSPAIDERIFSKIIIEIATIINEVSLFLHLNYLSNFKF</sequence>
<evidence type="ECO:0000313" key="2">
    <source>
        <dbReference type="WBParaSite" id="PDA_v2.g16265.t1"/>
    </source>
</evidence>
<evidence type="ECO:0000313" key="1">
    <source>
        <dbReference type="Proteomes" id="UP000887578"/>
    </source>
</evidence>
<name>A0A914PKE4_9BILA</name>
<dbReference type="AlphaFoldDB" id="A0A914PKE4"/>
<proteinExistence type="predicted"/>
<organism evidence="1 2">
    <name type="scientific">Panagrolaimus davidi</name>
    <dbReference type="NCBI Taxonomy" id="227884"/>
    <lineage>
        <taxon>Eukaryota</taxon>
        <taxon>Metazoa</taxon>
        <taxon>Ecdysozoa</taxon>
        <taxon>Nematoda</taxon>
        <taxon>Chromadorea</taxon>
        <taxon>Rhabditida</taxon>
        <taxon>Tylenchina</taxon>
        <taxon>Panagrolaimomorpha</taxon>
        <taxon>Panagrolaimoidea</taxon>
        <taxon>Panagrolaimidae</taxon>
        <taxon>Panagrolaimus</taxon>
    </lineage>
</organism>